<dbReference type="KEGG" id="tfr:BR63_04260"/>
<gene>
    <name evidence="4" type="ORF">BR63_04260</name>
</gene>
<dbReference type="Pfam" id="PF01855">
    <property type="entry name" value="POR_N"/>
    <property type="match status" value="1"/>
</dbReference>
<dbReference type="Gene3D" id="3.40.50.970">
    <property type="match status" value="1"/>
</dbReference>
<dbReference type="GO" id="GO:0006979">
    <property type="term" value="P:response to oxidative stress"/>
    <property type="evidence" value="ECO:0007669"/>
    <property type="project" value="TreeGrafter"/>
</dbReference>
<dbReference type="CDD" id="cd07034">
    <property type="entry name" value="TPP_PYR_PFOR_IOR-alpha_like"/>
    <property type="match status" value="1"/>
</dbReference>
<evidence type="ECO:0000259" key="3">
    <source>
        <dbReference type="Pfam" id="PF17147"/>
    </source>
</evidence>
<dbReference type="GO" id="GO:0016491">
    <property type="term" value="F:oxidoreductase activity"/>
    <property type="evidence" value="ECO:0007669"/>
    <property type="project" value="UniProtKB-KW"/>
</dbReference>
<accession>A0A7G6E0J5</accession>
<dbReference type="AlphaFoldDB" id="A0A7G6E0J5"/>
<reference evidence="4 5" key="1">
    <citation type="journal article" date="2019" name="Front. Microbiol.">
        <title>Thermoanaerosceptrum fracticalcis gen. nov. sp. nov., a Novel Fumarate-Fermenting Microorganism From a Deep Fractured Carbonate Aquifer of the US Great Basin.</title>
        <authorList>
            <person name="Hamilton-Brehm S.D."/>
            <person name="Stewart L.E."/>
            <person name="Zavarin M."/>
            <person name="Caldwell M."/>
            <person name="Lawson P.A."/>
            <person name="Onstott T.C."/>
            <person name="Grzymski J."/>
            <person name="Neveux I."/>
            <person name="Lollar B.S."/>
            <person name="Russell C.E."/>
            <person name="Moser D.P."/>
        </authorList>
    </citation>
    <scope>NUCLEOTIDE SEQUENCE [LARGE SCALE GENOMIC DNA]</scope>
    <source>
        <strain evidence="4 5">DRI-13</strain>
    </source>
</reference>
<keyword evidence="5" id="KW-1185">Reference proteome</keyword>
<dbReference type="InterPro" id="IPR009014">
    <property type="entry name" value="Transketo_C/PFOR_II"/>
</dbReference>
<evidence type="ECO:0000259" key="2">
    <source>
        <dbReference type="Pfam" id="PF01855"/>
    </source>
</evidence>
<dbReference type="InterPro" id="IPR029061">
    <property type="entry name" value="THDP-binding"/>
</dbReference>
<feature type="domain" description="Pyruvate flavodoxin/ferredoxin oxidoreductase pyrimidine binding" evidence="2">
    <location>
        <begin position="16"/>
        <end position="248"/>
    </location>
</feature>
<dbReference type="NCBIfam" id="NF006412">
    <property type="entry name" value="PRK08659.1"/>
    <property type="match status" value="1"/>
</dbReference>
<feature type="domain" description="Pyruvate:ferredoxin oxidoreductase core" evidence="3">
    <location>
        <begin position="274"/>
        <end position="367"/>
    </location>
</feature>
<dbReference type="FunFam" id="3.40.50.970:FF:000022">
    <property type="entry name" value="2-oxoglutarate ferredoxin oxidoreductase alpha subunit"/>
    <property type="match status" value="1"/>
</dbReference>
<dbReference type="RefSeq" id="WP_034421375.1">
    <property type="nucleotide sequence ID" value="NZ_CP045798.1"/>
</dbReference>
<dbReference type="SUPFAM" id="SSF52518">
    <property type="entry name" value="Thiamin diphosphate-binding fold (THDP-binding)"/>
    <property type="match status" value="1"/>
</dbReference>
<name>A0A7G6E0J5_THEFR</name>
<evidence type="ECO:0000313" key="4">
    <source>
        <dbReference type="EMBL" id="QNB45599.1"/>
    </source>
</evidence>
<dbReference type="EMBL" id="CP045798">
    <property type="protein sequence ID" value="QNB45599.1"/>
    <property type="molecule type" value="Genomic_DNA"/>
</dbReference>
<dbReference type="PANTHER" id="PTHR32154:SF14">
    <property type="entry name" value="2-OXOGLUTARATE SYNTHASE SUBUNIT KORA"/>
    <property type="match status" value="1"/>
</dbReference>
<protein>
    <submittedName>
        <fullName evidence="4">2-oxoacid:acceptor oxidoreductase subunit alpha</fullName>
    </submittedName>
</protein>
<dbReference type="InterPro" id="IPR050722">
    <property type="entry name" value="Pyruvate:ferred/Flavod_OxRd"/>
</dbReference>
<dbReference type="InterPro" id="IPR033412">
    <property type="entry name" value="PFOR_II"/>
</dbReference>
<dbReference type="Proteomes" id="UP000515847">
    <property type="component" value="Chromosome"/>
</dbReference>
<dbReference type="OrthoDB" id="9794954at2"/>
<evidence type="ECO:0000256" key="1">
    <source>
        <dbReference type="ARBA" id="ARBA00023002"/>
    </source>
</evidence>
<dbReference type="InterPro" id="IPR002880">
    <property type="entry name" value="Pyrv_Fd/Flavodoxin_OxRdtase_N"/>
</dbReference>
<organism evidence="4 5">
    <name type="scientific">Thermanaerosceptrum fracticalcis</name>
    <dbReference type="NCBI Taxonomy" id="1712410"/>
    <lineage>
        <taxon>Bacteria</taxon>
        <taxon>Bacillati</taxon>
        <taxon>Bacillota</taxon>
        <taxon>Clostridia</taxon>
        <taxon>Eubacteriales</taxon>
        <taxon>Peptococcaceae</taxon>
        <taxon>Thermanaerosceptrum</taxon>
    </lineage>
</organism>
<proteinExistence type="predicted"/>
<dbReference type="Gene3D" id="3.40.50.920">
    <property type="match status" value="1"/>
</dbReference>
<dbReference type="SUPFAM" id="SSF52922">
    <property type="entry name" value="TK C-terminal domain-like"/>
    <property type="match status" value="1"/>
</dbReference>
<dbReference type="Pfam" id="PF17147">
    <property type="entry name" value="PFOR_II"/>
    <property type="match status" value="1"/>
</dbReference>
<dbReference type="PANTHER" id="PTHR32154">
    <property type="entry name" value="PYRUVATE-FLAVODOXIN OXIDOREDUCTASE-RELATED"/>
    <property type="match status" value="1"/>
</dbReference>
<keyword evidence="1" id="KW-0560">Oxidoreductase</keyword>
<evidence type="ECO:0000313" key="5">
    <source>
        <dbReference type="Proteomes" id="UP000515847"/>
    </source>
</evidence>
<sequence length="378" mass="41007">MRKAQLLQGNQACAMAAIDAGVRFYAGYPITPSTEIAEFMAENLPKVGGKFIQMEDEIAGMAAILGAALTGVKAITATSGPGFSLKQENIGFAAMTEIPCVIVNVQRLGPSTGGPTAPAQGDVMQARWGTHGDHPVIALSPASVLESYDITVQAINFSEKFRVPVIVLLDEVIGHMREKVILPSPEELTLIERKRTNLPPAEYKPYEADSTRIPAIADFGTGYRWHVTGLFHDENGNPSGKADTIHKQATRLLTKLDPYLEEITLYKSYCTEDADYLLISFGCTARSAAEAVDMARSKGYKVGLLQLQTIWPFPEQLVKEFCTGKKAVIVPELNAGQLRGEVQKVITNQTLSGVNKINGDLITPEEIVMKIKEVAGQC</sequence>